<feature type="transmembrane region" description="Helical" evidence="1">
    <location>
        <begin position="47"/>
        <end position="65"/>
    </location>
</feature>
<name>A0A9N8E3Z5_9STRA</name>
<keyword evidence="1" id="KW-0472">Membrane</keyword>
<keyword evidence="1" id="KW-0812">Transmembrane</keyword>
<proteinExistence type="predicted"/>
<gene>
    <name evidence="2" type="ORF">SEMRO_638_G179520.1</name>
</gene>
<dbReference type="AlphaFoldDB" id="A0A9N8E3Z5"/>
<accession>A0A9N8E3Z5</accession>
<feature type="transmembrane region" description="Helical" evidence="1">
    <location>
        <begin position="85"/>
        <end position="103"/>
    </location>
</feature>
<evidence type="ECO:0000313" key="2">
    <source>
        <dbReference type="EMBL" id="CAB9514191.1"/>
    </source>
</evidence>
<sequence>MSIEEGGFDSTRTAQAFGLVVVAAATTGIGASAVFFPGLAKLATKKVLACSLGFATGVMLFVSLIDIYGKSITGFVEHGHTEDKAFIYTTLTFFGGIILMKILDMGIHFLLHSEGRYADPVEQGMDEMVARNEMLEGLPEVFEEEGNAKPIRYPARVKVNVAWRGQSAANLGCMSRPSFKLPFSGSAGKKIAPNRGMQAPFARPH</sequence>
<dbReference type="Proteomes" id="UP001153069">
    <property type="component" value="Unassembled WGS sequence"/>
</dbReference>
<feature type="transmembrane region" description="Helical" evidence="1">
    <location>
        <begin position="16"/>
        <end position="40"/>
    </location>
</feature>
<comment type="caution">
    <text evidence="2">The sequence shown here is derived from an EMBL/GenBank/DDBJ whole genome shotgun (WGS) entry which is preliminary data.</text>
</comment>
<evidence type="ECO:0000256" key="1">
    <source>
        <dbReference type="SAM" id="Phobius"/>
    </source>
</evidence>
<protein>
    <submittedName>
        <fullName evidence="2">Solute carrier family 39 (Metal ion transporter), member 11</fullName>
    </submittedName>
</protein>
<evidence type="ECO:0000313" key="3">
    <source>
        <dbReference type="Proteomes" id="UP001153069"/>
    </source>
</evidence>
<keyword evidence="3" id="KW-1185">Reference proteome</keyword>
<keyword evidence="1" id="KW-1133">Transmembrane helix</keyword>
<organism evidence="2 3">
    <name type="scientific">Seminavis robusta</name>
    <dbReference type="NCBI Taxonomy" id="568900"/>
    <lineage>
        <taxon>Eukaryota</taxon>
        <taxon>Sar</taxon>
        <taxon>Stramenopiles</taxon>
        <taxon>Ochrophyta</taxon>
        <taxon>Bacillariophyta</taxon>
        <taxon>Bacillariophyceae</taxon>
        <taxon>Bacillariophycidae</taxon>
        <taxon>Naviculales</taxon>
        <taxon>Naviculaceae</taxon>
        <taxon>Seminavis</taxon>
    </lineage>
</organism>
<dbReference type="OrthoDB" id="48699at2759"/>
<dbReference type="EMBL" id="CAICTM010000637">
    <property type="protein sequence ID" value="CAB9514191.1"/>
    <property type="molecule type" value="Genomic_DNA"/>
</dbReference>
<reference evidence="2" key="1">
    <citation type="submission" date="2020-06" db="EMBL/GenBank/DDBJ databases">
        <authorList>
            <consortium name="Plant Systems Biology data submission"/>
        </authorList>
    </citation>
    <scope>NUCLEOTIDE SEQUENCE</scope>
    <source>
        <strain evidence="2">D6</strain>
    </source>
</reference>